<dbReference type="OrthoDB" id="28226at2157"/>
<dbReference type="RefSeq" id="WP_011763482.1">
    <property type="nucleotide sequence ID" value="NC_008701.1"/>
</dbReference>
<organism evidence="1 2">
    <name type="scientific">Pyrobaculum islandicum (strain DSM 4184 / JCM 9189 / GEO3)</name>
    <dbReference type="NCBI Taxonomy" id="384616"/>
    <lineage>
        <taxon>Archaea</taxon>
        <taxon>Thermoproteota</taxon>
        <taxon>Thermoprotei</taxon>
        <taxon>Thermoproteales</taxon>
        <taxon>Thermoproteaceae</taxon>
        <taxon>Pyrobaculum</taxon>
    </lineage>
</organism>
<reference evidence="1" key="1">
    <citation type="submission" date="2006-12" db="EMBL/GenBank/DDBJ databases">
        <title>Complete sequence of Pyrobaculum islandicum DSM 4184.</title>
        <authorList>
            <person name="Copeland A."/>
            <person name="Lucas S."/>
            <person name="Lapidus A."/>
            <person name="Barry K."/>
            <person name="Detter J.C."/>
            <person name="Glavina del Rio T."/>
            <person name="Dalin E."/>
            <person name="Tice H."/>
            <person name="Pitluck S."/>
            <person name="Meincke L."/>
            <person name="Brettin T."/>
            <person name="Bruce D."/>
            <person name="Han C."/>
            <person name="Tapia R."/>
            <person name="Gilna P."/>
            <person name="Schmutz J."/>
            <person name="Larimer F."/>
            <person name="Land M."/>
            <person name="Hauser L."/>
            <person name="Kyrpides N."/>
            <person name="Mikhailova N."/>
            <person name="Cozen A.E."/>
            <person name="Fitz-Gibbon S.T."/>
            <person name="House C.H."/>
            <person name="Saltikov C."/>
            <person name="Lowe T."/>
            <person name="Richardson P."/>
        </authorList>
    </citation>
    <scope>NUCLEOTIDE SEQUENCE [LARGE SCALE GENOMIC DNA]</scope>
    <source>
        <strain evidence="1">DSM 4184</strain>
    </source>
</reference>
<dbReference type="STRING" id="384616.Pisl_1756"/>
<gene>
    <name evidence="1" type="ordered locus">Pisl_1756</name>
</gene>
<evidence type="ECO:0000313" key="1">
    <source>
        <dbReference type="EMBL" id="ABL88907.1"/>
    </source>
</evidence>
<dbReference type="EMBL" id="CP000504">
    <property type="protein sequence ID" value="ABL88907.1"/>
    <property type="molecule type" value="Genomic_DNA"/>
</dbReference>
<dbReference type="HOGENOM" id="CLU_1307883_0_0_2"/>
<dbReference type="AlphaFoldDB" id="A1RVC5"/>
<sequence>MWRLVLEGGEVRRVEEPAVVVPRGHVGIKVKAFLIDDFSLWALRRGWGPFSRWALGVVVSGGEVGRYVVAYVDNAAAQYAASNRFVYVDGGDPSRLEVAPLAYVVEALGRVPRLRRVEVVGGDPRRVAVERLAEVGPSRWRIALQGAAVGSGVAVAVSRLVDVVGNAVVRFVDVPSRWALRRAAELKVRLGIPVVREVSFGGWGIVLVD</sequence>
<protein>
    <submittedName>
        <fullName evidence="1">Uncharacterized protein</fullName>
    </submittedName>
</protein>
<accession>A1RVC5</accession>
<evidence type="ECO:0000313" key="2">
    <source>
        <dbReference type="Proteomes" id="UP000002595"/>
    </source>
</evidence>
<keyword evidence="2" id="KW-1185">Reference proteome</keyword>
<name>A1RVC5_PYRIL</name>
<proteinExistence type="predicted"/>
<dbReference type="eggNOG" id="arCOG05544">
    <property type="taxonomic scope" value="Archaea"/>
</dbReference>
<dbReference type="Proteomes" id="UP000002595">
    <property type="component" value="Chromosome"/>
</dbReference>
<dbReference type="KEGG" id="pis:Pisl_1756"/>
<dbReference type="GeneID" id="4618084"/>